<reference evidence="2 3" key="1">
    <citation type="journal article" date="2014" name="Genome Biol. Evol.">
        <title>The genome of the myxosporean Thelohanellus kitauei shows adaptations to nutrient acquisition within its fish host.</title>
        <authorList>
            <person name="Yang Y."/>
            <person name="Xiong J."/>
            <person name="Zhou Z."/>
            <person name="Huo F."/>
            <person name="Miao W."/>
            <person name="Ran C."/>
            <person name="Liu Y."/>
            <person name="Zhang J."/>
            <person name="Feng J."/>
            <person name="Wang M."/>
            <person name="Wang M."/>
            <person name="Wang L."/>
            <person name="Yao B."/>
        </authorList>
    </citation>
    <scope>NUCLEOTIDE SEQUENCE [LARGE SCALE GENOMIC DNA]</scope>
    <source>
        <strain evidence="2">Wuqing</strain>
    </source>
</reference>
<sequence>MLSFVHVLLVSSVLQIPFVCSPLVSDTLQGATGEQLEKDVPVISASKPGFTTQLDLLKLIDMSDECATKFKRTVASRSNGLAPFTLSEEDYNCVQIPSPKFESFDMNYFRVSTCFSLVAIMHYCAGVQLITQSVMNAYVSGDEEQARGSLFEMFESMKDEDRKYFFAVIHFMGSFYDLCEKHFGTRLTKFMSFFDGVAGEDDSAMFPNIGNDRMVSLLGEHTLTPRILETFIFGDFQTLKWVVANHDMAIAVLDSKPFKSKLHDEYSQWSASSDD</sequence>
<name>A0A0C2MLU3_THEKT</name>
<proteinExistence type="predicted"/>
<comment type="caution">
    <text evidence="2">The sequence shown here is derived from an EMBL/GenBank/DDBJ whole genome shotgun (WGS) entry which is preliminary data.</text>
</comment>
<dbReference type="EMBL" id="JWZT01002940">
    <property type="protein sequence ID" value="KII68151.1"/>
    <property type="molecule type" value="Genomic_DNA"/>
</dbReference>
<evidence type="ECO:0000256" key="1">
    <source>
        <dbReference type="SAM" id="SignalP"/>
    </source>
</evidence>
<keyword evidence="1" id="KW-0732">Signal</keyword>
<evidence type="ECO:0000313" key="3">
    <source>
        <dbReference type="Proteomes" id="UP000031668"/>
    </source>
</evidence>
<protein>
    <submittedName>
        <fullName evidence="2">Uncharacterized protein</fullName>
    </submittedName>
</protein>
<keyword evidence="3" id="KW-1185">Reference proteome</keyword>
<organism evidence="2 3">
    <name type="scientific">Thelohanellus kitauei</name>
    <name type="common">Myxosporean</name>
    <dbReference type="NCBI Taxonomy" id="669202"/>
    <lineage>
        <taxon>Eukaryota</taxon>
        <taxon>Metazoa</taxon>
        <taxon>Cnidaria</taxon>
        <taxon>Myxozoa</taxon>
        <taxon>Myxosporea</taxon>
        <taxon>Bivalvulida</taxon>
        <taxon>Platysporina</taxon>
        <taxon>Myxobolidae</taxon>
        <taxon>Thelohanellus</taxon>
    </lineage>
</organism>
<gene>
    <name evidence="2" type="ORF">RF11_05006</name>
</gene>
<feature type="chain" id="PRO_5013288888" evidence="1">
    <location>
        <begin position="16"/>
        <end position="275"/>
    </location>
</feature>
<accession>A0A0C2MLU3</accession>
<feature type="signal peptide" evidence="1">
    <location>
        <begin position="1"/>
        <end position="15"/>
    </location>
</feature>
<dbReference type="Proteomes" id="UP000031668">
    <property type="component" value="Unassembled WGS sequence"/>
</dbReference>
<evidence type="ECO:0000313" key="2">
    <source>
        <dbReference type="EMBL" id="KII68151.1"/>
    </source>
</evidence>
<dbReference type="AlphaFoldDB" id="A0A0C2MLU3"/>